<dbReference type="NCBIfam" id="NF006114">
    <property type="entry name" value="PRK08263.1"/>
    <property type="match status" value="1"/>
</dbReference>
<gene>
    <name evidence="5" type="ORF">GGR89_004427</name>
</gene>
<name>A0A7X5Y427_9SPHN</name>
<dbReference type="Gene3D" id="3.40.50.720">
    <property type="entry name" value="NAD(P)-binding Rossmann-like Domain"/>
    <property type="match status" value="1"/>
</dbReference>
<keyword evidence="6" id="KW-1185">Reference proteome</keyword>
<dbReference type="Pfam" id="PF00106">
    <property type="entry name" value="adh_short"/>
    <property type="match status" value="1"/>
</dbReference>
<sequence>MRTWLITGCSRGLGRALAEAVIDAGDRLVATARSVAALDDLVDRGGDNILALPLDVTDPAAAGNVVDAARERFGRLDLLVNNAGYGNVAPIEDTSIDDFRAQIETNLFGTIFMSKAAIPHFRAQGSGHFIQFSSIGGRAGATGRAPYSAAKFGVEGFSEVLAIEMAPFGVHVTIVEPGGFRTDFAGLSTQIVAGNPAYAETVGRTAEMQRAYDGKQPGSPEKAAQAILTLADASQPPIRLVLGSDAYARAEQIDEARLAELRAWRALSTSTDF</sequence>
<dbReference type="PANTHER" id="PTHR43976">
    <property type="entry name" value="SHORT CHAIN DEHYDROGENASE"/>
    <property type="match status" value="1"/>
</dbReference>
<dbReference type="InterPro" id="IPR036291">
    <property type="entry name" value="NAD(P)-bd_dom_sf"/>
</dbReference>
<comment type="caution">
    <text evidence="5">The sequence shown here is derived from an EMBL/GenBank/DDBJ whole genome shotgun (WGS) entry which is preliminary data.</text>
</comment>
<reference evidence="5 6" key="1">
    <citation type="submission" date="2020-03" db="EMBL/GenBank/DDBJ databases">
        <title>Genomic Encyclopedia of Type Strains, Phase IV (KMG-IV): sequencing the most valuable type-strain genomes for metagenomic binning, comparative biology and taxonomic classification.</title>
        <authorList>
            <person name="Goeker M."/>
        </authorList>
    </citation>
    <scope>NUCLEOTIDE SEQUENCE [LARGE SCALE GENOMIC DNA]</scope>
    <source>
        <strain evidence="5 6">DSM 7225</strain>
    </source>
</reference>
<evidence type="ECO:0000259" key="4">
    <source>
        <dbReference type="SMART" id="SM00822"/>
    </source>
</evidence>
<dbReference type="PRINTS" id="PR00081">
    <property type="entry name" value="GDHRDH"/>
</dbReference>
<dbReference type="NCBIfam" id="NF004824">
    <property type="entry name" value="PRK06180.1"/>
    <property type="match status" value="1"/>
</dbReference>
<feature type="domain" description="Ketoreductase" evidence="4">
    <location>
        <begin position="2"/>
        <end position="183"/>
    </location>
</feature>
<accession>A0A7X5Y427</accession>
<organism evidence="5 6">
    <name type="scientific">Sphingomonas trueperi</name>
    <dbReference type="NCBI Taxonomy" id="53317"/>
    <lineage>
        <taxon>Bacteria</taxon>
        <taxon>Pseudomonadati</taxon>
        <taxon>Pseudomonadota</taxon>
        <taxon>Alphaproteobacteria</taxon>
        <taxon>Sphingomonadales</taxon>
        <taxon>Sphingomonadaceae</taxon>
        <taxon>Sphingomonas</taxon>
    </lineage>
</organism>
<dbReference type="InterPro" id="IPR002347">
    <property type="entry name" value="SDR_fam"/>
</dbReference>
<dbReference type="InterPro" id="IPR020904">
    <property type="entry name" value="Sc_DH/Rdtase_CS"/>
</dbReference>
<dbReference type="EMBL" id="JAATJB010000032">
    <property type="protein sequence ID" value="NJC00078.1"/>
    <property type="molecule type" value="Genomic_DNA"/>
</dbReference>
<proteinExistence type="inferred from homology"/>
<comment type="similarity">
    <text evidence="1 3">Belongs to the short-chain dehydrogenases/reductases (SDR) family.</text>
</comment>
<dbReference type="Proteomes" id="UP000531251">
    <property type="component" value="Unassembled WGS sequence"/>
</dbReference>
<evidence type="ECO:0000313" key="5">
    <source>
        <dbReference type="EMBL" id="NJC00078.1"/>
    </source>
</evidence>
<keyword evidence="2" id="KW-0560">Oxidoreductase</keyword>
<evidence type="ECO:0000313" key="6">
    <source>
        <dbReference type="Proteomes" id="UP000531251"/>
    </source>
</evidence>
<dbReference type="InterPro" id="IPR057326">
    <property type="entry name" value="KR_dom"/>
</dbReference>
<dbReference type="SMART" id="SM00822">
    <property type="entry name" value="PKS_KR"/>
    <property type="match status" value="1"/>
</dbReference>
<dbReference type="PANTHER" id="PTHR43976:SF16">
    <property type="entry name" value="SHORT-CHAIN DEHYDROGENASE_REDUCTASE FAMILY PROTEIN"/>
    <property type="match status" value="1"/>
</dbReference>
<dbReference type="RefSeq" id="WP_241213660.1">
    <property type="nucleotide sequence ID" value="NZ_BAAADY010000055.1"/>
</dbReference>
<dbReference type="InterPro" id="IPR051911">
    <property type="entry name" value="SDR_oxidoreductase"/>
</dbReference>
<dbReference type="GO" id="GO:0016491">
    <property type="term" value="F:oxidoreductase activity"/>
    <property type="evidence" value="ECO:0007669"/>
    <property type="project" value="UniProtKB-KW"/>
</dbReference>
<dbReference type="SUPFAM" id="SSF51735">
    <property type="entry name" value="NAD(P)-binding Rossmann-fold domains"/>
    <property type="match status" value="1"/>
</dbReference>
<protein>
    <submittedName>
        <fullName evidence="5">NAD(P)-dependent dehydrogenase (Short-subunit alcohol dehydrogenase family)</fullName>
    </submittedName>
</protein>
<evidence type="ECO:0000256" key="1">
    <source>
        <dbReference type="ARBA" id="ARBA00006484"/>
    </source>
</evidence>
<evidence type="ECO:0000256" key="2">
    <source>
        <dbReference type="ARBA" id="ARBA00023002"/>
    </source>
</evidence>
<dbReference type="AlphaFoldDB" id="A0A7X5Y427"/>
<dbReference type="CDD" id="cd05374">
    <property type="entry name" value="17beta-HSD-like_SDR_c"/>
    <property type="match status" value="1"/>
</dbReference>
<dbReference type="PRINTS" id="PR00080">
    <property type="entry name" value="SDRFAMILY"/>
</dbReference>
<dbReference type="PROSITE" id="PS00061">
    <property type="entry name" value="ADH_SHORT"/>
    <property type="match status" value="1"/>
</dbReference>
<evidence type="ECO:0000256" key="3">
    <source>
        <dbReference type="RuleBase" id="RU000363"/>
    </source>
</evidence>